<feature type="region of interest" description="Disordered" evidence="4">
    <location>
        <begin position="558"/>
        <end position="607"/>
    </location>
</feature>
<evidence type="ECO:0000313" key="5">
    <source>
        <dbReference type="EMBL" id="KAK9909864.1"/>
    </source>
</evidence>
<evidence type="ECO:0000313" key="6">
    <source>
        <dbReference type="Proteomes" id="UP001491310"/>
    </source>
</evidence>
<name>A0ABR2YS34_9CHLO</name>
<keyword evidence="3" id="KW-0539">Nucleus</keyword>
<feature type="compositionally biased region" description="Basic residues" evidence="4">
    <location>
        <begin position="596"/>
        <end position="606"/>
    </location>
</feature>
<evidence type="ECO:0000256" key="2">
    <source>
        <dbReference type="ARBA" id="ARBA00005907"/>
    </source>
</evidence>
<dbReference type="Proteomes" id="UP001491310">
    <property type="component" value="Unassembled WGS sequence"/>
</dbReference>
<dbReference type="Pfam" id="PF03715">
    <property type="entry name" value="Noc2"/>
    <property type="match status" value="1"/>
</dbReference>
<organism evidence="5 6">
    <name type="scientific">Coccomyxa subellipsoidea</name>
    <dbReference type="NCBI Taxonomy" id="248742"/>
    <lineage>
        <taxon>Eukaryota</taxon>
        <taxon>Viridiplantae</taxon>
        <taxon>Chlorophyta</taxon>
        <taxon>core chlorophytes</taxon>
        <taxon>Trebouxiophyceae</taxon>
        <taxon>Trebouxiophyceae incertae sedis</taxon>
        <taxon>Coccomyxaceae</taxon>
        <taxon>Coccomyxa</taxon>
    </lineage>
</organism>
<protein>
    <recommendedName>
        <fullName evidence="7">Noc2-domain-containing protein</fullName>
    </recommendedName>
</protein>
<dbReference type="EMBL" id="JALJOT010000006">
    <property type="protein sequence ID" value="KAK9909864.1"/>
    <property type="molecule type" value="Genomic_DNA"/>
</dbReference>
<keyword evidence="6" id="KW-1185">Reference proteome</keyword>
<evidence type="ECO:0000256" key="4">
    <source>
        <dbReference type="SAM" id="MobiDB-lite"/>
    </source>
</evidence>
<dbReference type="PANTHER" id="PTHR12687">
    <property type="entry name" value="NUCLEOLAR COMPLEX 2 AND RAD4-RELATED"/>
    <property type="match status" value="1"/>
</dbReference>
<dbReference type="PANTHER" id="PTHR12687:SF4">
    <property type="entry name" value="NUCLEOLAR COMPLEX PROTEIN 2 HOMOLOG"/>
    <property type="match status" value="1"/>
</dbReference>
<sequence>MNGRVGDLEALQERDPEFYNYLKQTDSGLLDFEFDDTDEEEVAAPSSIEDIPEEEVGEQRVPAAEDEAVEDTFEDQQILTPEILNNWCLEATQHASLRATRKLLKAFRMACHYGDSEAEVDETLRATSSSVFNKLLIFMLKEAVGIFRNLLDLKDDAEICNSSFKKTKRWHKVEPLLKSYLGNSLHLLGHAMSSGMLIFILRKLRASIPFLASFQRLQRKYMRQAISIFSTNEAAPRVQALVFIRQMATTLPGPAMDQAVKGVYRAFVRNAKFMTPSSVPHVAFLGSCVVEMFGLDMGIAYEHAFTYIRQLAALLRSALSHKTKDAFREVYCWQTVNTLELWAKLLAAHNDKEELRPLVYPLCQVLIGAVRLVPTPCYFPLHLRLIRALVNLGGSTGSLVPIAALLLDMLHWSALSKPIRAGTGNPPQNMLLLRASKATLATSSFQADIVEQVMELLATHLSHWACSVAYPELAHWPLQELRRFAKVTSVERFRSAAKGLASALEETGAVVSARRGAAAFAPKDTGAAQGFMSKEDIAQDTPLHTYVTSLRLKARQQQALRGTGRVESARDADMEEAASSTDEEDDDLVSEDLLPKKRSIQRKHFKTEKEFTEKAMQMMEFGDEDQLNEYELSD</sequence>
<evidence type="ECO:0000256" key="1">
    <source>
        <dbReference type="ARBA" id="ARBA00004123"/>
    </source>
</evidence>
<evidence type="ECO:0000256" key="3">
    <source>
        <dbReference type="ARBA" id="ARBA00023242"/>
    </source>
</evidence>
<comment type="caution">
    <text evidence="5">The sequence shown here is derived from an EMBL/GenBank/DDBJ whole genome shotgun (WGS) entry which is preliminary data.</text>
</comment>
<comment type="subcellular location">
    <subcellularLocation>
        <location evidence="1">Nucleus</location>
    </subcellularLocation>
</comment>
<reference evidence="5 6" key="1">
    <citation type="journal article" date="2024" name="Nat. Commun.">
        <title>Phylogenomics reveals the evolutionary origins of lichenization in chlorophyte algae.</title>
        <authorList>
            <person name="Puginier C."/>
            <person name="Libourel C."/>
            <person name="Otte J."/>
            <person name="Skaloud P."/>
            <person name="Haon M."/>
            <person name="Grisel S."/>
            <person name="Petersen M."/>
            <person name="Berrin J.G."/>
            <person name="Delaux P.M."/>
            <person name="Dal Grande F."/>
            <person name="Keller J."/>
        </authorList>
    </citation>
    <scope>NUCLEOTIDE SEQUENCE [LARGE SCALE GENOMIC DNA]</scope>
    <source>
        <strain evidence="5 6">SAG 216-7</strain>
    </source>
</reference>
<gene>
    <name evidence="5" type="ORF">WJX75_008598</name>
</gene>
<proteinExistence type="inferred from homology"/>
<evidence type="ECO:0008006" key="7">
    <source>
        <dbReference type="Google" id="ProtNLM"/>
    </source>
</evidence>
<dbReference type="InterPro" id="IPR005343">
    <property type="entry name" value="Noc2"/>
</dbReference>
<accession>A0ABR2YS34</accession>
<comment type="similarity">
    <text evidence="2">Belongs to the NOC2 family.</text>
</comment>
<feature type="compositionally biased region" description="Acidic residues" evidence="4">
    <location>
        <begin position="573"/>
        <end position="590"/>
    </location>
</feature>